<dbReference type="SMART" id="SM00900">
    <property type="entry name" value="FMN_bind"/>
    <property type="match status" value="1"/>
</dbReference>
<comment type="caution">
    <text evidence="4">The sequence shown here is derived from an EMBL/GenBank/DDBJ whole genome shotgun (WGS) entry which is preliminary data.</text>
</comment>
<proteinExistence type="predicted"/>
<dbReference type="Gene3D" id="3.90.1010.20">
    <property type="match status" value="1"/>
</dbReference>
<dbReference type="AlphaFoldDB" id="A0A9W6Q1N2"/>
<dbReference type="Proteomes" id="UP001165124">
    <property type="component" value="Unassembled WGS sequence"/>
</dbReference>
<keyword evidence="5" id="KW-1185">Reference proteome</keyword>
<organism evidence="4 5">
    <name type="scientific">Actinomadura rubrobrunea</name>
    <dbReference type="NCBI Taxonomy" id="115335"/>
    <lineage>
        <taxon>Bacteria</taxon>
        <taxon>Bacillati</taxon>
        <taxon>Actinomycetota</taxon>
        <taxon>Actinomycetes</taxon>
        <taxon>Streptosporangiales</taxon>
        <taxon>Thermomonosporaceae</taxon>
        <taxon>Actinomadura</taxon>
    </lineage>
</organism>
<feature type="signal peptide" evidence="2">
    <location>
        <begin position="1"/>
        <end position="27"/>
    </location>
</feature>
<protein>
    <recommendedName>
        <fullName evidence="3">FMN-binding domain-containing protein</fullName>
    </recommendedName>
</protein>
<dbReference type="RefSeq" id="WP_067915417.1">
    <property type="nucleotide sequence ID" value="NZ_BSRZ01000020.1"/>
</dbReference>
<feature type="compositionally biased region" description="Gly residues" evidence="1">
    <location>
        <begin position="68"/>
        <end position="87"/>
    </location>
</feature>
<evidence type="ECO:0000256" key="1">
    <source>
        <dbReference type="SAM" id="MobiDB-lite"/>
    </source>
</evidence>
<feature type="compositionally biased region" description="Low complexity" evidence="1">
    <location>
        <begin position="46"/>
        <end position="67"/>
    </location>
</feature>
<evidence type="ECO:0000313" key="4">
    <source>
        <dbReference type="EMBL" id="GLW67121.1"/>
    </source>
</evidence>
<evidence type="ECO:0000259" key="3">
    <source>
        <dbReference type="SMART" id="SM00900"/>
    </source>
</evidence>
<keyword evidence="2" id="KW-0732">Signal</keyword>
<accession>A0A9W6Q1N2</accession>
<evidence type="ECO:0000313" key="5">
    <source>
        <dbReference type="Proteomes" id="UP001165124"/>
    </source>
</evidence>
<dbReference type="GO" id="GO:0016020">
    <property type="term" value="C:membrane"/>
    <property type="evidence" value="ECO:0007669"/>
    <property type="project" value="InterPro"/>
</dbReference>
<feature type="domain" description="FMN-binding" evidence="3">
    <location>
        <begin position="103"/>
        <end position="179"/>
    </location>
</feature>
<dbReference type="InterPro" id="IPR007329">
    <property type="entry name" value="FMN-bd"/>
</dbReference>
<sequence length="181" mass="17374">MRRTTAAVFGTLTGTALLLAAKFGADAAALGKGAAGADQAAAQAGGELAPGAEAPAAPGSGRSSTAPGRGGAGGAGKGARPGGGGAANGLKDGLFRGKASVNPYGPIQVTIRVAGGRITGVAATHATSPARTLQVNRRAIPLLRQETLKAQSAQIDAVSGATYTSRSFAASLQSALAAARA</sequence>
<reference evidence="4" key="1">
    <citation type="submission" date="2023-02" db="EMBL/GenBank/DDBJ databases">
        <title>Actinomadura rubrobrunea NBRC 14622.</title>
        <authorList>
            <person name="Ichikawa N."/>
            <person name="Sato H."/>
            <person name="Tonouchi N."/>
        </authorList>
    </citation>
    <scope>NUCLEOTIDE SEQUENCE</scope>
    <source>
        <strain evidence="4">NBRC 14622</strain>
    </source>
</reference>
<feature type="region of interest" description="Disordered" evidence="1">
    <location>
        <begin position="46"/>
        <end position="87"/>
    </location>
</feature>
<name>A0A9W6Q1N2_9ACTN</name>
<dbReference type="EMBL" id="BSRZ01000020">
    <property type="protein sequence ID" value="GLW67121.1"/>
    <property type="molecule type" value="Genomic_DNA"/>
</dbReference>
<gene>
    <name evidence="4" type="ORF">Arub01_53640</name>
</gene>
<evidence type="ECO:0000256" key="2">
    <source>
        <dbReference type="SAM" id="SignalP"/>
    </source>
</evidence>
<dbReference type="Pfam" id="PF04205">
    <property type="entry name" value="FMN_bind"/>
    <property type="match status" value="1"/>
</dbReference>
<feature type="chain" id="PRO_5040948953" description="FMN-binding domain-containing protein" evidence="2">
    <location>
        <begin position="28"/>
        <end position="181"/>
    </location>
</feature>
<dbReference type="GO" id="GO:0010181">
    <property type="term" value="F:FMN binding"/>
    <property type="evidence" value="ECO:0007669"/>
    <property type="project" value="InterPro"/>
</dbReference>